<evidence type="ECO:0000256" key="1">
    <source>
        <dbReference type="SAM" id="MobiDB-lite"/>
    </source>
</evidence>
<organism evidence="2 3">
    <name type="scientific">Hirsutella rhossiliensis</name>
    <dbReference type="NCBI Taxonomy" id="111463"/>
    <lineage>
        <taxon>Eukaryota</taxon>
        <taxon>Fungi</taxon>
        <taxon>Dikarya</taxon>
        <taxon>Ascomycota</taxon>
        <taxon>Pezizomycotina</taxon>
        <taxon>Sordariomycetes</taxon>
        <taxon>Hypocreomycetidae</taxon>
        <taxon>Hypocreales</taxon>
        <taxon>Ophiocordycipitaceae</taxon>
        <taxon>Hirsutella</taxon>
    </lineage>
</organism>
<comment type="caution">
    <text evidence="2">The sequence shown here is derived from an EMBL/GenBank/DDBJ whole genome shotgun (WGS) entry which is preliminary data.</text>
</comment>
<evidence type="ECO:0000313" key="3">
    <source>
        <dbReference type="Proteomes" id="UP000824596"/>
    </source>
</evidence>
<reference evidence="2" key="1">
    <citation type="submission" date="2021-09" db="EMBL/GenBank/DDBJ databases">
        <title>A high-quality genome of the endoparasitic fungus Hirsutella rhossiliensis with a comparison of Hirsutella genomes reveals transposable elements contributing to genome size variation.</title>
        <authorList>
            <person name="Lin R."/>
            <person name="Jiao Y."/>
            <person name="Sun X."/>
            <person name="Ling J."/>
            <person name="Xie B."/>
            <person name="Cheng X."/>
        </authorList>
    </citation>
    <scope>NUCLEOTIDE SEQUENCE</scope>
    <source>
        <strain evidence="2">HR02</strain>
    </source>
</reference>
<protein>
    <submittedName>
        <fullName evidence="2">Uncharacterized protein</fullName>
    </submittedName>
</protein>
<keyword evidence="3" id="KW-1185">Reference proteome</keyword>
<dbReference type="Proteomes" id="UP000824596">
    <property type="component" value="Unassembled WGS sequence"/>
</dbReference>
<accession>A0A9P8MLY6</accession>
<feature type="compositionally biased region" description="Basic and acidic residues" evidence="1">
    <location>
        <begin position="58"/>
        <end position="70"/>
    </location>
</feature>
<dbReference type="EMBL" id="JAIZPD010000020">
    <property type="protein sequence ID" value="KAH0957580.1"/>
    <property type="molecule type" value="Genomic_DNA"/>
</dbReference>
<proteinExistence type="predicted"/>
<name>A0A9P8MLY6_9HYPO</name>
<sequence>MAPEHDLGPRLKVQASRRYGVSRGRLCLDSPASQVGRDLPRVDHGLFNQPWSPNAKWEQGRERPGKEGRLKGIGKLTPPRNPDGPDPRSRARTAVVGTFTNSVTGKLQLLHVRDVWRSVEREHARRRHLVDRWNVLVGAGVTSIANRAFSVGPVTFTLAAGFLSLVEQGEELLDLHRPSSSMARSVGGTTCAVRAFSTQTARSAPYDRTPTTVPRVSSLPALHLRRVDLDLGVVGLFRFSQTRALSTTRRLTDKRLDRSLGAGFSAPCHEMWISSSACKGVREHFGGQLLHIVRKHRDVALTCLGYFTLCLCPPGMLYLVTNP</sequence>
<dbReference type="RefSeq" id="XP_044715094.1">
    <property type="nucleotide sequence ID" value="XM_044869832.1"/>
</dbReference>
<evidence type="ECO:0000313" key="2">
    <source>
        <dbReference type="EMBL" id="KAH0957580.1"/>
    </source>
</evidence>
<gene>
    <name evidence="2" type="ORF">HRG_11362</name>
</gene>
<dbReference type="GeneID" id="68360490"/>
<feature type="region of interest" description="Disordered" evidence="1">
    <location>
        <begin position="46"/>
        <end position="90"/>
    </location>
</feature>
<dbReference type="AlphaFoldDB" id="A0A9P8MLY6"/>